<accession>A0A6J6DLL6</accession>
<reference evidence="3" key="1">
    <citation type="submission" date="2020-05" db="EMBL/GenBank/DDBJ databases">
        <authorList>
            <person name="Chiriac C."/>
            <person name="Salcher M."/>
            <person name="Ghai R."/>
            <person name="Kavagutti S V."/>
        </authorList>
    </citation>
    <scope>NUCLEOTIDE SEQUENCE</scope>
</reference>
<gene>
    <name evidence="3" type="ORF">UFOPK1493_01967</name>
</gene>
<feature type="transmembrane region" description="Helical" evidence="1">
    <location>
        <begin position="73"/>
        <end position="96"/>
    </location>
</feature>
<dbReference type="Pfam" id="PF18566">
    <property type="entry name" value="Ldi"/>
    <property type="match status" value="1"/>
</dbReference>
<keyword evidence="1" id="KW-0472">Membrane</keyword>
<dbReference type="EMBL" id="CAEZSR010000069">
    <property type="protein sequence ID" value="CAB4563905.1"/>
    <property type="molecule type" value="Genomic_DNA"/>
</dbReference>
<keyword evidence="1" id="KW-1133">Transmembrane helix</keyword>
<feature type="transmembrane region" description="Helical" evidence="1">
    <location>
        <begin position="103"/>
        <end position="120"/>
    </location>
</feature>
<evidence type="ECO:0000256" key="1">
    <source>
        <dbReference type="SAM" id="Phobius"/>
    </source>
</evidence>
<evidence type="ECO:0000259" key="2">
    <source>
        <dbReference type="Pfam" id="PF18566"/>
    </source>
</evidence>
<feature type="domain" description="Linalool dehydratase/isomerase" evidence="2">
    <location>
        <begin position="226"/>
        <end position="427"/>
    </location>
</feature>
<dbReference type="InterPro" id="IPR041411">
    <property type="entry name" value="Ldi"/>
</dbReference>
<feature type="transmembrane region" description="Helical" evidence="1">
    <location>
        <begin position="132"/>
        <end position="153"/>
    </location>
</feature>
<evidence type="ECO:0000313" key="3">
    <source>
        <dbReference type="EMBL" id="CAB4563905.1"/>
    </source>
</evidence>
<proteinExistence type="predicted"/>
<sequence length="655" mass="71681">MTATLSPDPAATADAPLLLPEAPPRVGPESRRLLLRLAVAMALWQLVGALLIVSGGDTATAAGVSMVFPGAGFLYVAWPPLVIVTLVALVVALVLWWGVSFHAAIPLVWVGAGVGAVALVDGPRWFVDRGTTWGWAIPIAYAAALGTVGWMVWRVESAYRRKLAKVPELNAYLQQAVLPERVEAHRELDDMDAELLRWCYDFAFQPEDGLDGLDWGEQFHGGTQLRYQLNSLSWGMSLYAANHLPNAPAQITRALEAMVRKHTDLRVWKYWHTLNLVGNLDPNPDPIRRDNIMFSAFLGDVINCVEAATGTEVFDRPDSLEFVWTDGRTFSYDHHTLTEAVRRNFERSRLGFFPCEPGWSFTVCNVMGAQALYGHDVVHGTDTWDQVRERWQRTLDQEYLTPDGSYAHIRSNHVGISWDTGEVPGGHYFANGTHRFADILPAHARRARALELRGAAPKMAALSAMVRDGRLDLDLPPELERHRTRSSKLLPWIKVLGGARLVGDERLIDAAIRSSAEKCATGERWPQRPVDGSASALGSYMILRWSTPLDLTALAMRGWVAPAGPMLTATAWDELLVTEARSDDGVTLRLAVRPRDAGAPAVASFVFGSLSPGVTYAVRGDGTAGATFTAGDDGVGSVELTVEHPLVLEIGPVAR</sequence>
<protein>
    <submittedName>
        <fullName evidence="3">Unannotated protein</fullName>
    </submittedName>
</protein>
<dbReference type="AlphaFoldDB" id="A0A6J6DLL6"/>
<name>A0A6J6DLL6_9ZZZZ</name>
<keyword evidence="1" id="KW-0812">Transmembrane</keyword>
<organism evidence="3">
    <name type="scientific">freshwater metagenome</name>
    <dbReference type="NCBI Taxonomy" id="449393"/>
    <lineage>
        <taxon>unclassified sequences</taxon>
        <taxon>metagenomes</taxon>
        <taxon>ecological metagenomes</taxon>
    </lineage>
</organism>
<feature type="transmembrane region" description="Helical" evidence="1">
    <location>
        <begin position="33"/>
        <end position="53"/>
    </location>
</feature>